<dbReference type="Gene3D" id="2.10.109.10">
    <property type="entry name" value="Umud Fragment, subunit A"/>
    <property type="match status" value="1"/>
</dbReference>
<keyword evidence="1" id="KW-0805">Transcription regulation</keyword>
<name>R3KRK4_ENTFL</name>
<dbReference type="SUPFAM" id="SSF51306">
    <property type="entry name" value="LexA/Signal peptidase"/>
    <property type="match status" value="1"/>
</dbReference>
<protein>
    <recommendedName>
        <fullName evidence="4">HTH cro/C1-type domain-containing protein</fullName>
    </recommendedName>
</protein>
<dbReference type="GO" id="GO:0003677">
    <property type="term" value="F:DNA binding"/>
    <property type="evidence" value="ECO:0007669"/>
    <property type="project" value="UniProtKB-KW"/>
</dbReference>
<dbReference type="Gene3D" id="1.10.260.40">
    <property type="entry name" value="lambda repressor-like DNA-binding domains"/>
    <property type="match status" value="1"/>
</dbReference>
<evidence type="ECO:0000313" key="5">
    <source>
        <dbReference type="EMBL" id="EOK16330.1"/>
    </source>
</evidence>
<gene>
    <name evidence="5" type="ORF">WOU_00232</name>
</gene>
<keyword evidence="3" id="KW-0804">Transcription</keyword>
<dbReference type="InterPro" id="IPR015927">
    <property type="entry name" value="Peptidase_S24_S26A/B/C"/>
</dbReference>
<dbReference type="InterPro" id="IPR039418">
    <property type="entry name" value="LexA-like"/>
</dbReference>
<dbReference type="SUPFAM" id="SSF47413">
    <property type="entry name" value="lambda repressor-like DNA-binding domains"/>
    <property type="match status" value="1"/>
</dbReference>
<dbReference type="CDD" id="cd06529">
    <property type="entry name" value="S24_LexA-like"/>
    <property type="match status" value="1"/>
</dbReference>
<dbReference type="CDD" id="cd00093">
    <property type="entry name" value="HTH_XRE"/>
    <property type="match status" value="1"/>
</dbReference>
<keyword evidence="2" id="KW-0238">DNA-binding</keyword>
<comment type="caution">
    <text evidence="5">The sequence shown here is derived from an EMBL/GenBank/DDBJ whole genome shotgun (WGS) entry which is preliminary data.</text>
</comment>
<dbReference type="EMBL" id="ASDZ01000003">
    <property type="protein sequence ID" value="EOK16330.1"/>
    <property type="molecule type" value="Genomic_DNA"/>
</dbReference>
<dbReference type="PROSITE" id="PS50943">
    <property type="entry name" value="HTH_CROC1"/>
    <property type="match status" value="1"/>
</dbReference>
<accession>R3KRK4</accession>
<evidence type="ECO:0000313" key="6">
    <source>
        <dbReference type="Proteomes" id="UP000013638"/>
    </source>
</evidence>
<evidence type="ECO:0000256" key="2">
    <source>
        <dbReference type="ARBA" id="ARBA00023125"/>
    </source>
</evidence>
<evidence type="ECO:0000256" key="3">
    <source>
        <dbReference type="ARBA" id="ARBA00023163"/>
    </source>
</evidence>
<dbReference type="InterPro" id="IPR036286">
    <property type="entry name" value="LexA/Signal_pep-like_sf"/>
</dbReference>
<proteinExistence type="predicted"/>
<dbReference type="RefSeq" id="WP_010828468.1">
    <property type="nucleotide sequence ID" value="NZ_KB944840.1"/>
</dbReference>
<dbReference type="PANTHER" id="PTHR40661:SF1">
    <property type="entry name" value="HTH CRO_C1-TYPE DOMAIN-CONTAINING PROTEIN"/>
    <property type="match status" value="1"/>
</dbReference>
<feature type="domain" description="HTH cro/C1-type" evidence="4">
    <location>
        <begin position="10"/>
        <end position="64"/>
    </location>
</feature>
<evidence type="ECO:0000256" key="1">
    <source>
        <dbReference type="ARBA" id="ARBA00023015"/>
    </source>
</evidence>
<dbReference type="InterPro" id="IPR001387">
    <property type="entry name" value="Cro/C1-type_HTH"/>
</dbReference>
<dbReference type="PANTHER" id="PTHR40661">
    <property type="match status" value="1"/>
</dbReference>
<dbReference type="AlphaFoldDB" id="R3KRK4"/>
<dbReference type="Pfam" id="PF00717">
    <property type="entry name" value="Peptidase_S24"/>
    <property type="match status" value="1"/>
</dbReference>
<dbReference type="HOGENOM" id="CLU_066192_1_1_9"/>
<dbReference type="Proteomes" id="UP000013638">
    <property type="component" value="Unassembled WGS sequence"/>
</dbReference>
<reference evidence="5 6" key="1">
    <citation type="submission" date="2013-02" db="EMBL/GenBank/DDBJ databases">
        <title>The Genome Sequence of Enterococcus faecalis ATCC_6055.</title>
        <authorList>
            <consortium name="The Broad Institute Genome Sequencing Platform"/>
            <consortium name="The Broad Institute Genome Sequencing Center for Infectious Disease"/>
            <person name="Earl A.M."/>
            <person name="Gilmore M.S."/>
            <person name="Lebreton F."/>
            <person name="Walker B."/>
            <person name="Young S.K."/>
            <person name="Zeng Q."/>
            <person name="Gargeya S."/>
            <person name="Fitzgerald M."/>
            <person name="Haas B."/>
            <person name="Abouelleil A."/>
            <person name="Alvarado L."/>
            <person name="Arachchi H.M."/>
            <person name="Berlin A.M."/>
            <person name="Chapman S.B."/>
            <person name="Dewar J."/>
            <person name="Goldberg J."/>
            <person name="Griggs A."/>
            <person name="Gujja S."/>
            <person name="Hansen M."/>
            <person name="Howarth C."/>
            <person name="Imamovic A."/>
            <person name="Larimer J."/>
            <person name="McCowan C."/>
            <person name="Murphy C."/>
            <person name="Neiman D."/>
            <person name="Pearson M."/>
            <person name="Priest M."/>
            <person name="Roberts A."/>
            <person name="Saif S."/>
            <person name="Shea T."/>
            <person name="Sisk P."/>
            <person name="Sykes S."/>
            <person name="Wortman J."/>
            <person name="Nusbaum C."/>
            <person name="Birren B."/>
        </authorList>
    </citation>
    <scope>NUCLEOTIDE SEQUENCE [LARGE SCALE GENOMIC DNA]</scope>
    <source>
        <strain evidence="5 6">ATCC 6055</strain>
    </source>
</reference>
<sequence>MDTNIIGHQITLLRKKFGLTQEDLALKLGYSKQTISNWETGLKTPRMGAIQKISDLFNVSKSFIIEGDQLSNTLTHITNISAKLDEKRQKKVLAYAEEQLHEQNTSDIKVVPLVGKSAANPSVLEYGDTDIEQRSFAYVPDNADCAIYIQGDSMEPLIKNGSIVFYKKQCDVENGEIAIVEIDGDGVTCKKLIKDYENERIILRSINKKYDDRVLRGEEIRIIGKVVTPDKD</sequence>
<dbReference type="Pfam" id="PF01381">
    <property type="entry name" value="HTH_3"/>
    <property type="match status" value="1"/>
</dbReference>
<organism evidence="5 6">
    <name type="scientific">Enterococcus faecalis ATCC 6055</name>
    <dbReference type="NCBI Taxonomy" id="1169311"/>
    <lineage>
        <taxon>Bacteria</taxon>
        <taxon>Bacillati</taxon>
        <taxon>Bacillota</taxon>
        <taxon>Bacilli</taxon>
        <taxon>Lactobacillales</taxon>
        <taxon>Enterococcaceae</taxon>
        <taxon>Enterococcus</taxon>
    </lineage>
</organism>
<dbReference type="SMART" id="SM00530">
    <property type="entry name" value="HTH_XRE"/>
    <property type="match status" value="1"/>
</dbReference>
<evidence type="ECO:0000259" key="4">
    <source>
        <dbReference type="PROSITE" id="PS50943"/>
    </source>
</evidence>
<dbReference type="PATRIC" id="fig|1169311.3.peg.234"/>
<dbReference type="InterPro" id="IPR010982">
    <property type="entry name" value="Lambda_DNA-bd_dom_sf"/>
</dbReference>